<keyword evidence="3" id="KW-0904">Protein phosphatase</keyword>
<reference evidence="6 7" key="1">
    <citation type="submission" date="2016-02" db="EMBL/GenBank/DDBJ databases">
        <title>Genome sequence of Tissierella creatinophila DSM 6911.</title>
        <authorList>
            <person name="Poehlein A."/>
            <person name="Daniel R."/>
        </authorList>
    </citation>
    <scope>NUCLEOTIDE SEQUENCE [LARGE SCALE GENOMIC DNA]</scope>
    <source>
        <strain evidence="6 7">DSM 6911</strain>
    </source>
</reference>
<gene>
    <name evidence="6" type="primary">ywlE</name>
    <name evidence="6" type="ORF">TICRE_21940</name>
</gene>
<dbReference type="AlphaFoldDB" id="A0A1U7M3P6"/>
<evidence type="ECO:0000313" key="6">
    <source>
        <dbReference type="EMBL" id="OLS01818.1"/>
    </source>
</evidence>
<dbReference type="OrthoDB" id="9784339at2"/>
<comment type="similarity">
    <text evidence="1">Belongs to the low molecular weight phosphotyrosine protein phosphatase family.</text>
</comment>
<dbReference type="SUPFAM" id="SSF52788">
    <property type="entry name" value="Phosphotyrosine protein phosphatases I"/>
    <property type="match status" value="1"/>
</dbReference>
<evidence type="ECO:0000256" key="4">
    <source>
        <dbReference type="PIRSR" id="PIRSR617867-1"/>
    </source>
</evidence>
<dbReference type="SMART" id="SM00226">
    <property type="entry name" value="LMWPc"/>
    <property type="match status" value="1"/>
</dbReference>
<accession>A0A1U7M3P6</accession>
<feature type="domain" description="Phosphotyrosine protein phosphatase I" evidence="5">
    <location>
        <begin position="1"/>
        <end position="145"/>
    </location>
</feature>
<dbReference type="PANTHER" id="PTHR11717:SF31">
    <property type="entry name" value="LOW MOLECULAR WEIGHT PROTEIN-TYROSINE-PHOSPHATASE ETP-RELATED"/>
    <property type="match status" value="1"/>
</dbReference>
<evidence type="ECO:0000256" key="2">
    <source>
        <dbReference type="ARBA" id="ARBA00022801"/>
    </source>
</evidence>
<feature type="active site" description="Proton donor" evidence="4">
    <location>
        <position position="119"/>
    </location>
</feature>
<dbReference type="EMBL" id="LTDM01000059">
    <property type="protein sequence ID" value="OLS01818.1"/>
    <property type="molecule type" value="Genomic_DNA"/>
</dbReference>
<evidence type="ECO:0000259" key="5">
    <source>
        <dbReference type="SMART" id="SM00226"/>
    </source>
</evidence>
<dbReference type="PANTHER" id="PTHR11717">
    <property type="entry name" value="LOW MOLECULAR WEIGHT PROTEIN TYROSINE PHOSPHATASE"/>
    <property type="match status" value="1"/>
</dbReference>
<dbReference type="InterPro" id="IPR017867">
    <property type="entry name" value="Tyr_phospatase_low_mol_wt"/>
</dbReference>
<dbReference type="EC" id="3.1.3.48" evidence="6"/>
<name>A0A1U7M3P6_TISCR</name>
<dbReference type="Proteomes" id="UP000186112">
    <property type="component" value="Unassembled WGS sequence"/>
</dbReference>
<dbReference type="Pfam" id="PF01451">
    <property type="entry name" value="LMWPc"/>
    <property type="match status" value="1"/>
</dbReference>
<evidence type="ECO:0000313" key="7">
    <source>
        <dbReference type="Proteomes" id="UP000186112"/>
    </source>
</evidence>
<evidence type="ECO:0000256" key="3">
    <source>
        <dbReference type="ARBA" id="ARBA00022912"/>
    </source>
</evidence>
<keyword evidence="2 6" id="KW-0378">Hydrolase</keyword>
<dbReference type="CDD" id="cd16344">
    <property type="entry name" value="LMWPAP"/>
    <property type="match status" value="1"/>
</dbReference>
<dbReference type="Gene3D" id="3.40.50.2300">
    <property type="match status" value="1"/>
</dbReference>
<keyword evidence="7" id="KW-1185">Reference proteome</keyword>
<feature type="active site" description="Nucleophile" evidence="4">
    <location>
        <position position="7"/>
    </location>
</feature>
<dbReference type="PRINTS" id="PR00719">
    <property type="entry name" value="LMWPTPASE"/>
</dbReference>
<protein>
    <submittedName>
        <fullName evidence="6">Low molecular weight protein-tyrosine-phosphatase YwlE</fullName>
        <ecNumber evidence="6">3.1.3.48</ecNumber>
    </submittedName>
</protein>
<proteinExistence type="inferred from homology"/>
<dbReference type="InterPro" id="IPR023485">
    <property type="entry name" value="Ptyr_pPase"/>
</dbReference>
<evidence type="ECO:0000256" key="1">
    <source>
        <dbReference type="ARBA" id="ARBA00011063"/>
    </source>
</evidence>
<organism evidence="6 7">
    <name type="scientific">Tissierella creatinophila DSM 6911</name>
    <dbReference type="NCBI Taxonomy" id="1123403"/>
    <lineage>
        <taxon>Bacteria</taxon>
        <taxon>Bacillati</taxon>
        <taxon>Bacillota</taxon>
        <taxon>Tissierellia</taxon>
        <taxon>Tissierellales</taxon>
        <taxon>Tissierellaceae</taxon>
        <taxon>Tissierella</taxon>
    </lineage>
</organism>
<dbReference type="InterPro" id="IPR036196">
    <property type="entry name" value="Ptyr_pPase_sf"/>
</dbReference>
<dbReference type="GO" id="GO:0004725">
    <property type="term" value="F:protein tyrosine phosphatase activity"/>
    <property type="evidence" value="ECO:0007669"/>
    <property type="project" value="UniProtKB-EC"/>
</dbReference>
<comment type="caution">
    <text evidence="6">The sequence shown here is derived from an EMBL/GenBank/DDBJ whole genome shotgun (WGS) entry which is preliminary data.</text>
</comment>
<dbReference type="InterPro" id="IPR050438">
    <property type="entry name" value="LMW_PTPase"/>
</dbReference>
<sequence length="146" mass="16174">MNILFICTGNTCRSPMAEGILKTIAAQKGLDIRVKSAGIFADNGSGASINAISSMKDIGIDIKNHSSQAVTKEIIEESDLILTMTGSHKDILVSNYPDKIYKIFSLNEYAFGKEVDIKDPYGGDKHFYDMARDEIMHAIKKIYQHI</sequence>
<dbReference type="RefSeq" id="WP_075727986.1">
    <property type="nucleotide sequence ID" value="NZ_LTDM01000059.1"/>
</dbReference>
<feature type="active site" description="Nucleophile" evidence="4">
    <location>
        <position position="13"/>
    </location>
</feature>